<name>A0A2X3JC09_ECOLX</name>
<dbReference type="GO" id="GO:0016829">
    <property type="term" value="F:lyase activity"/>
    <property type="evidence" value="ECO:0007669"/>
    <property type="project" value="UniProtKB-KW"/>
</dbReference>
<dbReference type="AlphaFoldDB" id="A0A2X3JC09"/>
<evidence type="ECO:0000313" key="2">
    <source>
        <dbReference type="Proteomes" id="UP000250991"/>
    </source>
</evidence>
<organism evidence="1 2">
    <name type="scientific">Escherichia coli</name>
    <dbReference type="NCBI Taxonomy" id="562"/>
    <lineage>
        <taxon>Bacteria</taxon>
        <taxon>Pseudomonadati</taxon>
        <taxon>Pseudomonadota</taxon>
        <taxon>Gammaproteobacteria</taxon>
        <taxon>Enterobacterales</taxon>
        <taxon>Enterobacteriaceae</taxon>
        <taxon>Escherichia</taxon>
    </lineage>
</organism>
<accession>A0A2X3JC09</accession>
<protein>
    <submittedName>
        <fullName evidence="1">Formate hydrogenlyase subunit 4</fullName>
    </submittedName>
</protein>
<sequence>MLGVLVEPMLLLGLWVAAQVAGSTQHQQHHRHRLSLPLSPEHPAGTGALCLCVRHL</sequence>
<keyword evidence="1" id="KW-0456">Lyase</keyword>
<proteinExistence type="predicted"/>
<dbReference type="EMBL" id="UARW01000010">
    <property type="protein sequence ID" value="SQD02152.1"/>
    <property type="molecule type" value="Genomic_DNA"/>
</dbReference>
<gene>
    <name evidence="1" type="primary">hycD_2</name>
    <name evidence="1" type="ORF">NCTC8009_02597</name>
</gene>
<reference evidence="1 2" key="1">
    <citation type="submission" date="2018-06" db="EMBL/GenBank/DDBJ databases">
        <authorList>
            <consortium name="Pathogen Informatics"/>
            <person name="Doyle S."/>
        </authorList>
    </citation>
    <scope>NUCLEOTIDE SEQUENCE [LARGE SCALE GENOMIC DNA]</scope>
    <source>
        <strain evidence="1 2">NCTC8009</strain>
    </source>
</reference>
<dbReference type="Proteomes" id="UP000250991">
    <property type="component" value="Unassembled WGS sequence"/>
</dbReference>
<evidence type="ECO:0000313" key="1">
    <source>
        <dbReference type="EMBL" id="SQD02152.1"/>
    </source>
</evidence>